<keyword evidence="2" id="KW-1185">Reference proteome</keyword>
<protein>
    <submittedName>
        <fullName evidence="1">Uncharacterized protein</fullName>
    </submittedName>
</protein>
<gene>
    <name evidence="1" type="ORF">Acr_11g0005400</name>
</gene>
<proteinExistence type="predicted"/>
<name>A0A7J0FBZ7_9ERIC</name>
<reference evidence="1 2" key="1">
    <citation type="submission" date="2019-07" db="EMBL/GenBank/DDBJ databases">
        <title>De Novo Assembly of kiwifruit Actinidia rufa.</title>
        <authorList>
            <person name="Sugita-Konishi S."/>
            <person name="Sato K."/>
            <person name="Mori E."/>
            <person name="Abe Y."/>
            <person name="Kisaki G."/>
            <person name="Hamano K."/>
            <person name="Suezawa K."/>
            <person name="Otani M."/>
            <person name="Fukuda T."/>
            <person name="Manabe T."/>
            <person name="Gomi K."/>
            <person name="Tabuchi M."/>
            <person name="Akimitsu K."/>
            <person name="Kataoka I."/>
        </authorList>
    </citation>
    <scope>NUCLEOTIDE SEQUENCE [LARGE SCALE GENOMIC DNA]</scope>
    <source>
        <strain evidence="2">cv. Fuchu</strain>
    </source>
</reference>
<organism evidence="1 2">
    <name type="scientific">Actinidia rufa</name>
    <dbReference type="NCBI Taxonomy" id="165716"/>
    <lineage>
        <taxon>Eukaryota</taxon>
        <taxon>Viridiplantae</taxon>
        <taxon>Streptophyta</taxon>
        <taxon>Embryophyta</taxon>
        <taxon>Tracheophyta</taxon>
        <taxon>Spermatophyta</taxon>
        <taxon>Magnoliopsida</taxon>
        <taxon>eudicotyledons</taxon>
        <taxon>Gunneridae</taxon>
        <taxon>Pentapetalae</taxon>
        <taxon>asterids</taxon>
        <taxon>Ericales</taxon>
        <taxon>Actinidiaceae</taxon>
        <taxon>Actinidia</taxon>
    </lineage>
</organism>
<dbReference type="AlphaFoldDB" id="A0A7J0FBZ7"/>
<sequence>MSRNANKKKSSISGGEKAAIGELRSENLAATLFFFGGSGHDKISGNLNLFAFGVEQPDTSSLLSSSLGFFSTKSGFSELFGLDNNSIEDASLCCLFTALLLVAHGAIS</sequence>
<dbReference type="EMBL" id="BJWL01000011">
    <property type="protein sequence ID" value="GFY96234.1"/>
    <property type="molecule type" value="Genomic_DNA"/>
</dbReference>
<dbReference type="Proteomes" id="UP000585474">
    <property type="component" value="Unassembled WGS sequence"/>
</dbReference>
<evidence type="ECO:0000313" key="2">
    <source>
        <dbReference type="Proteomes" id="UP000585474"/>
    </source>
</evidence>
<comment type="caution">
    <text evidence="1">The sequence shown here is derived from an EMBL/GenBank/DDBJ whole genome shotgun (WGS) entry which is preliminary data.</text>
</comment>
<accession>A0A7J0FBZ7</accession>
<evidence type="ECO:0000313" key="1">
    <source>
        <dbReference type="EMBL" id="GFY96234.1"/>
    </source>
</evidence>